<dbReference type="RefSeq" id="WP_264892432.1">
    <property type="nucleotide sequence ID" value="NZ_CP110257.1"/>
</dbReference>
<reference evidence="2" key="1">
    <citation type="submission" date="2022-10" db="EMBL/GenBank/DDBJ databases">
        <title>Complete genome sequence of Schlegelella aquatica LMG 23380.</title>
        <authorList>
            <person name="Musilova J."/>
            <person name="Kourilova X."/>
            <person name="Bezdicek M."/>
            <person name="Hermankova K."/>
            <person name="Obruca S."/>
            <person name="Sedlar K."/>
        </authorList>
    </citation>
    <scope>NUCLEOTIDE SEQUENCE</scope>
    <source>
        <strain evidence="2">LMG 23380</strain>
    </source>
</reference>
<name>A0ABY6MRZ8_9BURK</name>
<dbReference type="Proteomes" id="UP001163266">
    <property type="component" value="Chromosome"/>
</dbReference>
<keyword evidence="3" id="KW-1185">Reference proteome</keyword>
<protein>
    <submittedName>
        <fullName evidence="2">Exopolysaccharide Pel transporter PelG</fullName>
    </submittedName>
</protein>
<feature type="transmembrane region" description="Helical" evidence="1">
    <location>
        <begin position="338"/>
        <end position="357"/>
    </location>
</feature>
<dbReference type="EMBL" id="CP110257">
    <property type="protein sequence ID" value="UZD54788.1"/>
    <property type="molecule type" value="Genomic_DNA"/>
</dbReference>
<evidence type="ECO:0000313" key="2">
    <source>
        <dbReference type="EMBL" id="UZD54788.1"/>
    </source>
</evidence>
<feature type="transmembrane region" description="Helical" evidence="1">
    <location>
        <begin position="163"/>
        <end position="183"/>
    </location>
</feature>
<keyword evidence="1" id="KW-0472">Membrane</keyword>
<feature type="transmembrane region" description="Helical" evidence="1">
    <location>
        <begin position="133"/>
        <end position="156"/>
    </location>
</feature>
<feature type="transmembrane region" description="Helical" evidence="1">
    <location>
        <begin position="35"/>
        <end position="54"/>
    </location>
</feature>
<evidence type="ECO:0000256" key="1">
    <source>
        <dbReference type="SAM" id="Phobius"/>
    </source>
</evidence>
<dbReference type="InterPro" id="IPR031617">
    <property type="entry name" value="PelG"/>
</dbReference>
<feature type="transmembrane region" description="Helical" evidence="1">
    <location>
        <begin position="396"/>
        <end position="415"/>
    </location>
</feature>
<keyword evidence="1" id="KW-1133">Transmembrane helix</keyword>
<organism evidence="2 3">
    <name type="scientific">Caldimonas aquatica</name>
    <dbReference type="NCBI Taxonomy" id="376175"/>
    <lineage>
        <taxon>Bacteria</taxon>
        <taxon>Pseudomonadati</taxon>
        <taxon>Pseudomonadota</taxon>
        <taxon>Betaproteobacteria</taxon>
        <taxon>Burkholderiales</taxon>
        <taxon>Sphaerotilaceae</taxon>
        <taxon>Caldimonas</taxon>
    </lineage>
</organism>
<feature type="transmembrane region" description="Helical" evidence="1">
    <location>
        <begin position="233"/>
        <end position="253"/>
    </location>
</feature>
<feature type="transmembrane region" description="Helical" evidence="1">
    <location>
        <begin position="66"/>
        <end position="89"/>
    </location>
</feature>
<dbReference type="Pfam" id="PF16933">
    <property type="entry name" value="PelG"/>
    <property type="match status" value="1"/>
</dbReference>
<sequence length="456" mass="51258">MAGIGFELRKLLRTESYLGLLRAYTYASIISSGPWVFSIVGLIAIGVLSIGTVYPDALIVQFQVTVTYLIMSSLIVTGGLQLAFTRWVADRLFEKRDRAVVPNFLGVTLVTTAASGTLAWLFAWIGFRDASNLYRVLLIAGFALMSNIWVATVLLSGLKQYRAILLLYAGGYGLSVTLAWALRPLGVEGLFAGFLGGQFAMWFGMVALILRNFPLREPISLECFGRRQMYPELLLAGFFYNLGVWIDKLVFWYSEQTSQHVIGWMRASVIYDLPVFLAYLCVIPGMGIFLVKFETDFVEWYDKFYDAVREGGSLQDIAHYHDRMQETVREGLYQIMKVQTITLLAVYTFVPSLFAWIGISDLYIPLFLVHAAAASFQVMLLAVLNVLYYLDRRREVVAVTVTLTVLNVALSLLSITLGAEFFGYGLALALLGALMLALWLAQRLFRKLEYLTFMLQ</sequence>
<gene>
    <name evidence="2" type="primary">pelG</name>
    <name evidence="2" type="ORF">OMP39_14170</name>
</gene>
<feature type="transmembrane region" description="Helical" evidence="1">
    <location>
        <begin position="101"/>
        <end position="127"/>
    </location>
</feature>
<feature type="transmembrane region" description="Helical" evidence="1">
    <location>
        <begin position="273"/>
        <end position="291"/>
    </location>
</feature>
<feature type="transmembrane region" description="Helical" evidence="1">
    <location>
        <begin position="363"/>
        <end position="389"/>
    </location>
</feature>
<feature type="transmembrane region" description="Helical" evidence="1">
    <location>
        <begin position="421"/>
        <end position="441"/>
    </location>
</feature>
<feature type="transmembrane region" description="Helical" evidence="1">
    <location>
        <begin position="189"/>
        <end position="213"/>
    </location>
</feature>
<evidence type="ECO:0000313" key="3">
    <source>
        <dbReference type="Proteomes" id="UP001163266"/>
    </source>
</evidence>
<keyword evidence="1" id="KW-0812">Transmembrane</keyword>
<proteinExistence type="predicted"/>
<accession>A0ABY6MRZ8</accession>